<dbReference type="Pfam" id="PF12172">
    <property type="entry name" value="zf-ChsH2"/>
    <property type="match status" value="1"/>
</dbReference>
<dbReference type="SUPFAM" id="SSF50249">
    <property type="entry name" value="Nucleic acid-binding proteins"/>
    <property type="match status" value="1"/>
</dbReference>
<dbReference type="PANTHER" id="PTHR34075:SF5">
    <property type="entry name" value="BLR3430 PROTEIN"/>
    <property type="match status" value="1"/>
</dbReference>
<dbReference type="Pfam" id="PF01796">
    <property type="entry name" value="OB_ChsH2_C"/>
    <property type="match status" value="1"/>
</dbReference>
<dbReference type="InterPro" id="IPR052513">
    <property type="entry name" value="Thioester_dehydratase-like"/>
</dbReference>
<dbReference type="Gene3D" id="6.10.30.10">
    <property type="match status" value="1"/>
</dbReference>
<proteinExistence type="predicted"/>
<dbReference type="InterPro" id="IPR022002">
    <property type="entry name" value="ChsH2_Znr"/>
</dbReference>
<feature type="domain" description="ChsH2 C-terminal OB-fold" evidence="1">
    <location>
        <begin position="69"/>
        <end position="131"/>
    </location>
</feature>
<sequence>MSTPTEGAPAAPAAPKPIRIAPIVTPDAKTFWEACDREEFIGQKCGDCGQFVFPPRPMCPHCHSLNRQEVKLAGTGKVVSWTIPRHPPPFGFREAPIVAVIELAEGIRMVSNVVGIKPEDVKMDMEVEVLFEDTMNKHKVHVFKPRT</sequence>
<dbReference type="InterPro" id="IPR012340">
    <property type="entry name" value="NA-bd_OB-fold"/>
</dbReference>
<reference evidence="3 4" key="1">
    <citation type="submission" date="2018-10" db="EMBL/GenBank/DDBJ databases">
        <authorList>
            <person name="Chen W.-M."/>
        </authorList>
    </citation>
    <scope>NUCLEOTIDE SEQUENCE [LARGE SCALE GENOMIC DNA]</scope>
    <source>
        <strain evidence="3 4">THS-13</strain>
    </source>
</reference>
<evidence type="ECO:0000313" key="3">
    <source>
        <dbReference type="EMBL" id="ROH86709.1"/>
    </source>
</evidence>
<dbReference type="AlphaFoldDB" id="A0A3N0V1Q1"/>
<protein>
    <submittedName>
        <fullName evidence="3">Zn-ribbon domain-containing OB-fold protein</fullName>
    </submittedName>
</protein>
<comment type="caution">
    <text evidence="3">The sequence shown here is derived from an EMBL/GenBank/DDBJ whole genome shotgun (WGS) entry which is preliminary data.</text>
</comment>
<gene>
    <name evidence="3" type="ORF">ED208_14820</name>
</gene>
<dbReference type="PANTHER" id="PTHR34075">
    <property type="entry name" value="BLR3430 PROTEIN"/>
    <property type="match status" value="1"/>
</dbReference>
<evidence type="ECO:0000259" key="2">
    <source>
        <dbReference type="Pfam" id="PF12172"/>
    </source>
</evidence>
<feature type="domain" description="ChsH2 rubredoxin-like zinc ribbon" evidence="2">
    <location>
        <begin position="32"/>
        <end position="64"/>
    </location>
</feature>
<dbReference type="RefSeq" id="WP_123212698.1">
    <property type="nucleotide sequence ID" value="NZ_RJVO01000008.1"/>
</dbReference>
<dbReference type="EMBL" id="RJVO01000008">
    <property type="protein sequence ID" value="ROH86709.1"/>
    <property type="molecule type" value="Genomic_DNA"/>
</dbReference>
<organism evidence="3 4">
    <name type="scientific">Stagnimonas aquatica</name>
    <dbReference type="NCBI Taxonomy" id="2689987"/>
    <lineage>
        <taxon>Bacteria</taxon>
        <taxon>Pseudomonadati</taxon>
        <taxon>Pseudomonadota</taxon>
        <taxon>Gammaproteobacteria</taxon>
        <taxon>Nevskiales</taxon>
        <taxon>Nevskiaceae</taxon>
        <taxon>Stagnimonas</taxon>
    </lineage>
</organism>
<name>A0A3N0V1Q1_9GAMM</name>
<evidence type="ECO:0000313" key="4">
    <source>
        <dbReference type="Proteomes" id="UP000282106"/>
    </source>
</evidence>
<dbReference type="InterPro" id="IPR002878">
    <property type="entry name" value="ChsH2_C"/>
</dbReference>
<evidence type="ECO:0000259" key="1">
    <source>
        <dbReference type="Pfam" id="PF01796"/>
    </source>
</evidence>
<accession>A0A3N0V1Q1</accession>
<dbReference type="InParanoid" id="A0A3N0V1Q1"/>
<keyword evidence="4" id="KW-1185">Reference proteome</keyword>
<dbReference type="Proteomes" id="UP000282106">
    <property type="component" value="Unassembled WGS sequence"/>
</dbReference>